<evidence type="ECO:0000313" key="4">
    <source>
        <dbReference type="EMBL" id="TET46037.1"/>
    </source>
</evidence>
<evidence type="ECO:0000256" key="3">
    <source>
        <dbReference type="PIRSR" id="PIRSR607837-1"/>
    </source>
</evidence>
<proteinExistence type="inferred from homology"/>
<dbReference type="SUPFAM" id="SSF109854">
    <property type="entry name" value="DinB/YfiT-like putative metalloenzymes"/>
    <property type="match status" value="1"/>
</dbReference>
<organism evidence="4 5">
    <name type="scientific">candidate division TA06 bacterium</name>
    <dbReference type="NCBI Taxonomy" id="2250710"/>
    <lineage>
        <taxon>Bacteria</taxon>
        <taxon>Bacteria division TA06</taxon>
    </lineage>
</organism>
<keyword evidence="2 3" id="KW-0479">Metal-binding</keyword>
<evidence type="ECO:0000313" key="5">
    <source>
        <dbReference type="Proteomes" id="UP000315525"/>
    </source>
</evidence>
<accession>A0A523UU09</accession>
<dbReference type="Proteomes" id="UP000315525">
    <property type="component" value="Unassembled WGS sequence"/>
</dbReference>
<dbReference type="AlphaFoldDB" id="A0A523UU09"/>
<feature type="binding site" evidence="3">
    <location>
        <position position="51"/>
    </location>
    <ligand>
        <name>a divalent metal cation</name>
        <dbReference type="ChEBI" id="CHEBI:60240"/>
    </ligand>
</feature>
<feature type="binding site" evidence="3">
    <location>
        <position position="142"/>
    </location>
    <ligand>
        <name>a divalent metal cation</name>
        <dbReference type="ChEBI" id="CHEBI:60240"/>
    </ligand>
</feature>
<dbReference type="GO" id="GO:0046872">
    <property type="term" value="F:metal ion binding"/>
    <property type="evidence" value="ECO:0007669"/>
    <property type="project" value="UniProtKB-KW"/>
</dbReference>
<evidence type="ECO:0000256" key="2">
    <source>
        <dbReference type="ARBA" id="ARBA00022723"/>
    </source>
</evidence>
<dbReference type="Pfam" id="PF05163">
    <property type="entry name" value="DinB"/>
    <property type="match status" value="1"/>
</dbReference>
<name>A0A523UU09_UNCT6</name>
<comment type="similarity">
    <text evidence="1">Belongs to the DinB family.</text>
</comment>
<protein>
    <submittedName>
        <fullName evidence="4">DinB family protein</fullName>
    </submittedName>
</protein>
<gene>
    <name evidence="4" type="ORF">E3J62_05735</name>
</gene>
<reference evidence="4 5" key="1">
    <citation type="submission" date="2019-03" db="EMBL/GenBank/DDBJ databases">
        <title>Metabolic potential of uncultured bacteria and archaea associated with petroleum seepage in deep-sea sediments.</title>
        <authorList>
            <person name="Dong X."/>
            <person name="Hubert C."/>
        </authorList>
    </citation>
    <scope>NUCLEOTIDE SEQUENCE [LARGE SCALE GENOMIC DNA]</scope>
    <source>
        <strain evidence="4">E44_bin18</strain>
    </source>
</reference>
<evidence type="ECO:0000256" key="1">
    <source>
        <dbReference type="ARBA" id="ARBA00008635"/>
    </source>
</evidence>
<comment type="caution">
    <text evidence="4">The sequence shown here is derived from an EMBL/GenBank/DDBJ whole genome shotgun (WGS) entry which is preliminary data.</text>
</comment>
<dbReference type="EMBL" id="SOJN01000070">
    <property type="protein sequence ID" value="TET46037.1"/>
    <property type="molecule type" value="Genomic_DNA"/>
</dbReference>
<dbReference type="InterPro" id="IPR034660">
    <property type="entry name" value="DinB/YfiT-like"/>
</dbReference>
<sequence length="165" mass="18790">MIVGAPEGKRLAELSIAVRDSTIRRLRLVPAGSENWRIESDSMSFADLAQHIIDADEWLFRMLETKNLSPVRGIAGLADVNNRDEYIKLITDLKRTGQIREGLLEGLSEEHLTEMIHDERFGGRVSAWWIIVRGNLDYETHHRGQIAAYLRMLHAKNEVGTEVTE</sequence>
<dbReference type="InterPro" id="IPR007837">
    <property type="entry name" value="DinB"/>
</dbReference>
<dbReference type="Gene3D" id="1.20.120.450">
    <property type="entry name" value="dinb family like domain"/>
    <property type="match status" value="1"/>
</dbReference>